<sequence>MISHARLLIKRKPFSSLSSSTVSYGLGLRWNSTASSSPELDHTDEPAKTTLKGRGVKLPPRDQRFVILSAKDSSILPRNKHRKLSPKTTFKPNQIDAQLKRLLVFKAEVPEEVMLQSIEHLKPNVAMVSKKRYEQLFNDIQRAYSLPQLKQFLLTHTKRTRVSSKERKVDIVNYIISKHWNIKISKDIDESSDVIVENTIDLSRRDLFIIVSNNGQLPRYWSKSGAKIVILGDEQKIIIRSTADTFAWINASMMKVLNNVANRYLDLASLQPLVDTTNLPLDKIQRISNVYIEREPSKFILSSTSTNQIDQAERLILASTGLTPRQFDSYLVDVNKSNLEKGAFTRIIEEDALSWIDRDREWSRWRFIRRKIDKSDEPEEFDIADIFNTSSQKSVKLNNVPAPDTPEFKLLDVKSGSTQDITSTQDSKSVNQQYINSITDSILKQFDSLKQSNLFSTPRPEESNYAVAATFGNILYSDVSRKDSMTKVLKKDPSTSFLSNIPNITEFSRTLSLYSVPETDSVVETEGSEVVEEPLDEFSTDNIQLNKHKNDKEHLDLTETFFKDGRSPADAINTLFENPDEFSKEVKNSNLVSDEHTYFVQIKFLPSPFHPKGQPGVSNLSFETLPPLEMWIEVDESDRADTSTVNLMAVERESNTFTSIPQRNSDIKFSATESRAIDVNQESVAKYLARANLDFSGKSKIYSPNILEVSLDGSSEPFPYMYQSMFYRKQVDLNYKGQILQLASVEGGVIGGHRTEATMVLDSGNKNFNRDDVKTFVRDALDYLNDIQPHKMI</sequence>
<dbReference type="Proteomes" id="UP000242525">
    <property type="component" value="Unassembled WGS sequence"/>
</dbReference>
<evidence type="ECO:0000259" key="3">
    <source>
        <dbReference type="Pfam" id="PF20778"/>
    </source>
</evidence>
<proteinExistence type="predicted"/>
<evidence type="ECO:0000259" key="2">
    <source>
        <dbReference type="Pfam" id="PF20776"/>
    </source>
</evidence>
<keyword evidence="5" id="KW-1185">Reference proteome</keyword>
<feature type="domain" description="SLS1 N-terminal" evidence="2">
    <location>
        <begin position="108"/>
        <end position="184"/>
    </location>
</feature>
<dbReference type="InterPro" id="IPR048401">
    <property type="entry name" value="SLS1_C"/>
</dbReference>
<dbReference type="EMBL" id="CCBN010000005">
    <property type="protein sequence ID" value="CDO53585.1"/>
    <property type="molecule type" value="Genomic_DNA"/>
</dbReference>
<feature type="domain" description="SLS1 C-terminal" evidence="3">
    <location>
        <begin position="351"/>
        <end position="782"/>
    </location>
</feature>
<dbReference type="STRING" id="1173061.A0A0J9X8K5"/>
<dbReference type="InterPro" id="IPR048400">
    <property type="entry name" value="SLS1_N"/>
</dbReference>
<organism evidence="4 5">
    <name type="scientific">Geotrichum candidum</name>
    <name type="common">Oospora lactis</name>
    <name type="synonym">Dipodascus geotrichum</name>
    <dbReference type="NCBI Taxonomy" id="1173061"/>
    <lineage>
        <taxon>Eukaryota</taxon>
        <taxon>Fungi</taxon>
        <taxon>Dikarya</taxon>
        <taxon>Ascomycota</taxon>
        <taxon>Saccharomycotina</taxon>
        <taxon>Dipodascomycetes</taxon>
        <taxon>Dipodascales</taxon>
        <taxon>Dipodascaceae</taxon>
        <taxon>Geotrichum</taxon>
    </lineage>
</organism>
<reference evidence="4" key="1">
    <citation type="submission" date="2014-03" db="EMBL/GenBank/DDBJ databases">
        <authorList>
            <person name="Casaregola S."/>
        </authorList>
    </citation>
    <scope>NUCLEOTIDE SEQUENCE [LARGE SCALE GENOMIC DNA]</scope>
    <source>
        <strain evidence="4">CLIB 918</strain>
    </source>
</reference>
<dbReference type="OrthoDB" id="5392646at2759"/>
<name>A0A0J9X8K5_GEOCN</name>
<accession>A0A0J9X8K5</accession>
<protein>
    <submittedName>
        <fullName evidence="4">Similar to Saccharomyces cerevisiae YLR139C SLS1 Mitochondrial membrane protein that coordinates expression of mitochondrially-encoded genes</fullName>
    </submittedName>
</protein>
<feature type="region of interest" description="Disordered" evidence="1">
    <location>
        <begin position="34"/>
        <end position="55"/>
    </location>
</feature>
<evidence type="ECO:0000256" key="1">
    <source>
        <dbReference type="SAM" id="MobiDB-lite"/>
    </source>
</evidence>
<comment type="caution">
    <text evidence="4">The sequence shown here is derived from an EMBL/GenBank/DDBJ whole genome shotgun (WGS) entry which is preliminary data.</text>
</comment>
<dbReference type="AlphaFoldDB" id="A0A0J9X8K5"/>
<gene>
    <name evidence="4" type="ORF">BN980_GECA05s04036g</name>
</gene>
<dbReference type="Pfam" id="PF20778">
    <property type="entry name" value="SLS1_C"/>
    <property type="match status" value="1"/>
</dbReference>
<dbReference type="Pfam" id="PF20776">
    <property type="entry name" value="SLS1_N"/>
    <property type="match status" value="1"/>
</dbReference>
<evidence type="ECO:0000313" key="5">
    <source>
        <dbReference type="Proteomes" id="UP000242525"/>
    </source>
</evidence>
<evidence type="ECO:0000313" key="4">
    <source>
        <dbReference type="EMBL" id="CDO53585.1"/>
    </source>
</evidence>